<gene>
    <name evidence="2" type="ORF">FIBSPDRAFT_98945</name>
</gene>
<evidence type="ECO:0000313" key="3">
    <source>
        <dbReference type="Proteomes" id="UP000076532"/>
    </source>
</evidence>
<dbReference type="EMBL" id="KV417610">
    <property type="protein sequence ID" value="KZP14997.1"/>
    <property type="molecule type" value="Genomic_DNA"/>
</dbReference>
<protein>
    <submittedName>
        <fullName evidence="2">Uncharacterized protein</fullName>
    </submittedName>
</protein>
<sequence length="184" mass="21305">MVAAIRRRKDVCLRVAPRMWTTSRRWPLWQLAANNSICIHLRHAVCVVLQPRRSGRRTEDHRGQVAVRRSIVFLFRQHKNYHHHHHHRDCPGRNHLDPTAKFTTPKRAHPHPVPTPMPSPHACSPGPHPHPTPSLHTRWPVSTHAGQSRLVTVHVPVQISKHIVITTTYTTLPLLRATTIYWEM</sequence>
<organism evidence="2 3">
    <name type="scientific">Athelia psychrophila</name>
    <dbReference type="NCBI Taxonomy" id="1759441"/>
    <lineage>
        <taxon>Eukaryota</taxon>
        <taxon>Fungi</taxon>
        <taxon>Dikarya</taxon>
        <taxon>Basidiomycota</taxon>
        <taxon>Agaricomycotina</taxon>
        <taxon>Agaricomycetes</taxon>
        <taxon>Agaricomycetidae</taxon>
        <taxon>Atheliales</taxon>
        <taxon>Atheliaceae</taxon>
        <taxon>Athelia</taxon>
    </lineage>
</organism>
<accession>A0A166DRH8</accession>
<dbReference type="Proteomes" id="UP000076532">
    <property type="component" value="Unassembled WGS sequence"/>
</dbReference>
<name>A0A166DRH8_9AGAM</name>
<reference evidence="2 3" key="1">
    <citation type="journal article" date="2016" name="Mol. Biol. Evol.">
        <title>Comparative Genomics of Early-Diverging Mushroom-Forming Fungi Provides Insights into the Origins of Lignocellulose Decay Capabilities.</title>
        <authorList>
            <person name="Nagy L.G."/>
            <person name="Riley R."/>
            <person name="Tritt A."/>
            <person name="Adam C."/>
            <person name="Daum C."/>
            <person name="Floudas D."/>
            <person name="Sun H."/>
            <person name="Yadav J.S."/>
            <person name="Pangilinan J."/>
            <person name="Larsson K.H."/>
            <person name="Matsuura K."/>
            <person name="Barry K."/>
            <person name="Labutti K."/>
            <person name="Kuo R."/>
            <person name="Ohm R.A."/>
            <person name="Bhattacharya S.S."/>
            <person name="Shirouzu T."/>
            <person name="Yoshinaga Y."/>
            <person name="Martin F.M."/>
            <person name="Grigoriev I.V."/>
            <person name="Hibbett D.S."/>
        </authorList>
    </citation>
    <scope>NUCLEOTIDE SEQUENCE [LARGE SCALE GENOMIC DNA]</scope>
    <source>
        <strain evidence="2 3">CBS 109695</strain>
    </source>
</reference>
<dbReference type="AlphaFoldDB" id="A0A166DRH8"/>
<feature type="compositionally biased region" description="Basic and acidic residues" evidence="1">
    <location>
        <begin position="89"/>
        <end position="98"/>
    </location>
</feature>
<feature type="region of interest" description="Disordered" evidence="1">
    <location>
        <begin position="84"/>
        <end position="138"/>
    </location>
</feature>
<evidence type="ECO:0000313" key="2">
    <source>
        <dbReference type="EMBL" id="KZP14997.1"/>
    </source>
</evidence>
<evidence type="ECO:0000256" key="1">
    <source>
        <dbReference type="SAM" id="MobiDB-lite"/>
    </source>
</evidence>
<keyword evidence="3" id="KW-1185">Reference proteome</keyword>
<proteinExistence type="predicted"/>